<accession>A0AAD4XBS6</accession>
<keyword evidence="2" id="KW-1185">Reference proteome</keyword>
<dbReference type="EMBL" id="JAJJMB010012264">
    <property type="protein sequence ID" value="KAI3879182.1"/>
    <property type="molecule type" value="Genomic_DNA"/>
</dbReference>
<reference evidence="1" key="1">
    <citation type="submission" date="2022-04" db="EMBL/GenBank/DDBJ databases">
        <title>A functionally conserved STORR gene fusion in Papaver species that diverged 16.8 million years ago.</title>
        <authorList>
            <person name="Catania T."/>
        </authorList>
    </citation>
    <scope>NUCLEOTIDE SEQUENCE</scope>
    <source>
        <strain evidence="1">S-188037</strain>
    </source>
</reference>
<comment type="caution">
    <text evidence="1">The sequence shown here is derived from an EMBL/GenBank/DDBJ whole genome shotgun (WGS) entry which is preliminary data.</text>
</comment>
<dbReference type="PANTHER" id="PTHR36344">
    <property type="entry name" value="RX N-TERMINAL DOMAIN-CONTAINING PROTEIN"/>
    <property type="match status" value="1"/>
</dbReference>
<dbReference type="AlphaFoldDB" id="A0AAD4XBS6"/>
<organism evidence="1 2">
    <name type="scientific">Papaver atlanticum</name>
    <dbReference type="NCBI Taxonomy" id="357466"/>
    <lineage>
        <taxon>Eukaryota</taxon>
        <taxon>Viridiplantae</taxon>
        <taxon>Streptophyta</taxon>
        <taxon>Embryophyta</taxon>
        <taxon>Tracheophyta</taxon>
        <taxon>Spermatophyta</taxon>
        <taxon>Magnoliopsida</taxon>
        <taxon>Ranunculales</taxon>
        <taxon>Papaveraceae</taxon>
        <taxon>Papaveroideae</taxon>
        <taxon>Papaver</taxon>
    </lineage>
</organism>
<sequence length="92" mass="10530">MDIANILTRNEKEISQVEEEKLQQERMLGLFSEHPPSLDPEAVGRAMQWILHRIHDLEDKKRSLLQEKEALHVDLAFALESNRGGNGDNKGN</sequence>
<proteinExistence type="predicted"/>
<dbReference type="PANTHER" id="PTHR36344:SF1">
    <property type="entry name" value="RX N-TERMINAL DOMAIN-CONTAINING PROTEIN"/>
    <property type="match status" value="1"/>
</dbReference>
<evidence type="ECO:0000313" key="1">
    <source>
        <dbReference type="EMBL" id="KAI3879182.1"/>
    </source>
</evidence>
<protein>
    <submittedName>
        <fullName evidence="1">Uncharacterized protein</fullName>
    </submittedName>
</protein>
<dbReference type="Proteomes" id="UP001202328">
    <property type="component" value="Unassembled WGS sequence"/>
</dbReference>
<gene>
    <name evidence="1" type="ORF">MKW98_028749</name>
</gene>
<name>A0AAD4XBS6_9MAGN</name>
<evidence type="ECO:0000313" key="2">
    <source>
        <dbReference type="Proteomes" id="UP001202328"/>
    </source>
</evidence>